<evidence type="ECO:0000313" key="2">
    <source>
        <dbReference type="Proteomes" id="UP000784294"/>
    </source>
</evidence>
<keyword evidence="2" id="KW-1185">Reference proteome</keyword>
<comment type="caution">
    <text evidence="1">The sequence shown here is derived from an EMBL/GenBank/DDBJ whole genome shotgun (WGS) entry which is preliminary data.</text>
</comment>
<dbReference type="Proteomes" id="UP000784294">
    <property type="component" value="Unassembled WGS sequence"/>
</dbReference>
<dbReference type="OrthoDB" id="419183at2759"/>
<accession>A0A448XIS8</accession>
<proteinExistence type="predicted"/>
<reference evidence="1" key="1">
    <citation type="submission" date="2018-11" db="EMBL/GenBank/DDBJ databases">
        <authorList>
            <consortium name="Pathogen Informatics"/>
        </authorList>
    </citation>
    <scope>NUCLEOTIDE SEQUENCE</scope>
</reference>
<protein>
    <submittedName>
        <fullName evidence="1">Uncharacterized protein</fullName>
    </submittedName>
</protein>
<name>A0A448XIS8_9PLAT</name>
<evidence type="ECO:0000313" key="1">
    <source>
        <dbReference type="EMBL" id="VEL37683.1"/>
    </source>
</evidence>
<dbReference type="AlphaFoldDB" id="A0A448XIS8"/>
<organism evidence="1 2">
    <name type="scientific">Protopolystoma xenopodis</name>
    <dbReference type="NCBI Taxonomy" id="117903"/>
    <lineage>
        <taxon>Eukaryota</taxon>
        <taxon>Metazoa</taxon>
        <taxon>Spiralia</taxon>
        <taxon>Lophotrochozoa</taxon>
        <taxon>Platyhelminthes</taxon>
        <taxon>Monogenea</taxon>
        <taxon>Polyopisthocotylea</taxon>
        <taxon>Polystomatidea</taxon>
        <taxon>Polystomatidae</taxon>
        <taxon>Protopolystoma</taxon>
    </lineage>
</organism>
<sequence>MHMTTGSFLRKIDSSRDRARYKVLTKATEVGDLDNRYSVPRRAFTRTSSSKSLHRHSLSIPTYSGDTATTCEGEDVDINDDKSLASRTQIASIVDEVNPNLVGSIVDRRLDTFCLGSQGCIPETRKEINDTAIPYSSQFLTRSSEFTQRSPCSPASHFMPGLWRAQRNLQVPSRDIASGRQTHSLNSEQELGNEVSSHDFGTVSHRLYPLRQPIGYTHSSTVNLERPNHLHNNECVINKQHRHPQQRQQEHSNLTFLSKMSLEQQTELGNHTDYDDENGVSVSDQVSPDLDDLEVRYSHLRNGRQSVGPSISCSSDVSPTPVVNTVAVTMGMGLAQDDVAAVPPRFLPSEPEEFYTISDSDNLEINWPQESLAGVN</sequence>
<dbReference type="EMBL" id="CAAALY010255696">
    <property type="protein sequence ID" value="VEL37683.1"/>
    <property type="molecule type" value="Genomic_DNA"/>
</dbReference>
<gene>
    <name evidence="1" type="ORF">PXEA_LOCUS31123</name>
</gene>